<gene>
    <name evidence="2" type="ORF">SeLEV6574_g01369</name>
    <name evidence="1" type="ORF">SeMB42_g03884</name>
</gene>
<dbReference type="VEuPathDB" id="FungiDB:SeMB42_g03884"/>
<evidence type="ECO:0000313" key="3">
    <source>
        <dbReference type="Proteomes" id="UP000317494"/>
    </source>
</evidence>
<sequence length="467" mass="52734">MARAGIVLMLAYLYSCMATLFDANLLTLTKHMAKSQAALAEETTEIQKSRKLYDIAELLYISSEEQLGRLDVSPRSFQMHESLEKFGLSSAVSFAKLDFERRRHFLRVEEAKSILVKLLNVYKYFDATPGHQPLGHFTRKRIHERMQAVAMLVDEHLRLERYWANVWKYIAVNTPPRAGRLDILDDGLAYMSADPSLSELSNRLVKFRQEFEEERRRFDHIIHERKDYRAAGGLMKAHQVLDLISKHGLPRSENGIPDLSTKSLDMLILMTEYHESMLQLCKYIRSFVNTDGNGYRTIPQRVLSSYFTGEIAEKAFEGACYHARSKHECLLEIETRGIHAHRSRVSAIDNDEGHTSVDAAGAYIRDVGLEASQFDLNSLLDSCGAAEMSDLGDIEAERRRRGYAFDRLGSSDWDASSSQSSVGLGTGSTFTDGGRYVSLPHSNSFLTASSHAISNTASILSKLCCWH</sequence>
<dbReference type="Proteomes" id="UP000320475">
    <property type="component" value="Unassembled WGS sequence"/>
</dbReference>
<evidence type="ECO:0000313" key="1">
    <source>
        <dbReference type="EMBL" id="TPX45733.1"/>
    </source>
</evidence>
<accession>A0A507DD85</accession>
<name>A0A507DD85_9FUNG</name>
<dbReference type="EMBL" id="QEAM01000030">
    <property type="protein sequence ID" value="TPX49642.1"/>
    <property type="molecule type" value="Genomic_DNA"/>
</dbReference>
<evidence type="ECO:0000313" key="2">
    <source>
        <dbReference type="EMBL" id="TPX49642.1"/>
    </source>
</evidence>
<comment type="caution">
    <text evidence="2">The sequence shown here is derived from an EMBL/GenBank/DDBJ whole genome shotgun (WGS) entry which is preliminary data.</text>
</comment>
<proteinExistence type="predicted"/>
<keyword evidence="3" id="KW-1185">Reference proteome</keyword>
<dbReference type="Proteomes" id="UP000317494">
    <property type="component" value="Unassembled WGS sequence"/>
</dbReference>
<evidence type="ECO:0000313" key="4">
    <source>
        <dbReference type="Proteomes" id="UP000320475"/>
    </source>
</evidence>
<dbReference type="AlphaFoldDB" id="A0A507DD85"/>
<dbReference type="EMBL" id="QEAN01000147">
    <property type="protein sequence ID" value="TPX45733.1"/>
    <property type="molecule type" value="Genomic_DNA"/>
</dbReference>
<reference evidence="3 4" key="1">
    <citation type="journal article" date="2019" name="Sci. Rep.">
        <title>Comparative genomics of chytrid fungi reveal insights into the obligate biotrophic and pathogenic lifestyle of Synchytrium endobioticum.</title>
        <authorList>
            <person name="van de Vossenberg B.T.L.H."/>
            <person name="Warris S."/>
            <person name="Nguyen H.D.T."/>
            <person name="van Gent-Pelzer M.P.E."/>
            <person name="Joly D.L."/>
            <person name="van de Geest H.C."/>
            <person name="Bonants P.J.M."/>
            <person name="Smith D.S."/>
            <person name="Levesque C.A."/>
            <person name="van der Lee T.A.J."/>
        </authorList>
    </citation>
    <scope>NUCLEOTIDE SEQUENCE [LARGE SCALE GENOMIC DNA]</scope>
    <source>
        <strain evidence="2 4">LEV6574</strain>
        <strain evidence="1 3">MB42</strain>
    </source>
</reference>
<protein>
    <submittedName>
        <fullName evidence="2">Uncharacterized protein</fullName>
    </submittedName>
</protein>
<organism evidence="2 4">
    <name type="scientific">Synchytrium endobioticum</name>
    <dbReference type="NCBI Taxonomy" id="286115"/>
    <lineage>
        <taxon>Eukaryota</taxon>
        <taxon>Fungi</taxon>
        <taxon>Fungi incertae sedis</taxon>
        <taxon>Chytridiomycota</taxon>
        <taxon>Chytridiomycota incertae sedis</taxon>
        <taxon>Chytridiomycetes</taxon>
        <taxon>Synchytriales</taxon>
        <taxon>Synchytriaceae</taxon>
        <taxon>Synchytrium</taxon>
    </lineage>
</organism>